<dbReference type="Gene3D" id="1.25.40.390">
    <property type="match status" value="1"/>
</dbReference>
<keyword evidence="8" id="KW-1185">Reference proteome</keyword>
<dbReference type="SUPFAM" id="SSF48452">
    <property type="entry name" value="TPR-like"/>
    <property type="match status" value="1"/>
</dbReference>
<proteinExistence type="inferred from homology"/>
<keyword evidence="4" id="KW-0472">Membrane</keyword>
<sequence length="284" mass="33232">MFWEEKEFSKEIILSTQYQEDVYSNVLPQYLWPIMSGGWHQFCPYNNLVKVYECIDGKTIDESPLYDKNNPYENRDPRLDYTIFISDRTKFKGQIFISRPGSGSVDDFTKYNYNGYSIKKFCDENYNGNLMNSGCNWTLIRYAEVLLSYLESMLESGAAIDQALLNSTINKVRGRQAVQMPPVTITDQNKLREIVRRERRVEFAFEGLRYYDILRWGIAADELNGTFTGMKLTNDPANYTSYKVDDEGYYIFETKKFKKGTHELWPIPLSEMQINKNLVQNAGY</sequence>
<feature type="domain" description="RagB/SusD" evidence="6">
    <location>
        <begin position="12"/>
        <end position="284"/>
    </location>
</feature>
<evidence type="ECO:0000256" key="4">
    <source>
        <dbReference type="ARBA" id="ARBA00023136"/>
    </source>
</evidence>
<evidence type="ECO:0000259" key="6">
    <source>
        <dbReference type="Pfam" id="PF07980"/>
    </source>
</evidence>
<reference evidence="7 8" key="1">
    <citation type="submission" date="2018-03" db="EMBL/GenBank/DDBJ databases">
        <title>Genomic Encyclopedia of Archaeal and Bacterial Type Strains, Phase II (KMG-II): from individual species to whole genera.</title>
        <authorList>
            <person name="Goeker M."/>
        </authorList>
    </citation>
    <scope>NUCLEOTIDE SEQUENCE [LARGE SCALE GENOMIC DNA]</scope>
    <source>
        <strain evidence="7 8">DSM 100214</strain>
    </source>
</reference>
<dbReference type="RefSeq" id="WP_245904164.1">
    <property type="nucleotide sequence ID" value="NZ_QICL01000071.1"/>
</dbReference>
<dbReference type="Pfam" id="PF07980">
    <property type="entry name" value="SusD_RagB"/>
    <property type="match status" value="1"/>
</dbReference>
<evidence type="ECO:0000256" key="1">
    <source>
        <dbReference type="ARBA" id="ARBA00004442"/>
    </source>
</evidence>
<organism evidence="7 8">
    <name type="scientific">Dysgonomonas alginatilytica</name>
    <dbReference type="NCBI Taxonomy" id="1605892"/>
    <lineage>
        <taxon>Bacteria</taxon>
        <taxon>Pseudomonadati</taxon>
        <taxon>Bacteroidota</taxon>
        <taxon>Bacteroidia</taxon>
        <taxon>Bacteroidales</taxon>
        <taxon>Dysgonomonadaceae</taxon>
        <taxon>Dysgonomonas</taxon>
    </lineage>
</organism>
<evidence type="ECO:0000313" key="8">
    <source>
        <dbReference type="Proteomes" id="UP000247973"/>
    </source>
</evidence>
<protein>
    <submittedName>
        <fullName evidence="7">SusD-like starch-binding protein associating with outer membrane</fullName>
    </submittedName>
</protein>
<dbReference type="Proteomes" id="UP000247973">
    <property type="component" value="Unassembled WGS sequence"/>
</dbReference>
<keyword evidence="5" id="KW-0998">Cell outer membrane</keyword>
<name>A0A2V3PJ15_9BACT</name>
<comment type="subcellular location">
    <subcellularLocation>
        <location evidence="1">Cell outer membrane</location>
    </subcellularLocation>
</comment>
<keyword evidence="3" id="KW-0732">Signal</keyword>
<comment type="similarity">
    <text evidence="2">Belongs to the SusD family.</text>
</comment>
<evidence type="ECO:0000256" key="3">
    <source>
        <dbReference type="ARBA" id="ARBA00022729"/>
    </source>
</evidence>
<evidence type="ECO:0000313" key="7">
    <source>
        <dbReference type="EMBL" id="PXV55995.1"/>
    </source>
</evidence>
<comment type="caution">
    <text evidence="7">The sequence shown here is derived from an EMBL/GenBank/DDBJ whole genome shotgun (WGS) entry which is preliminary data.</text>
</comment>
<dbReference type="GO" id="GO:0009279">
    <property type="term" value="C:cell outer membrane"/>
    <property type="evidence" value="ECO:0007669"/>
    <property type="project" value="UniProtKB-SubCell"/>
</dbReference>
<dbReference type="InterPro" id="IPR012944">
    <property type="entry name" value="SusD_RagB_dom"/>
</dbReference>
<dbReference type="AlphaFoldDB" id="A0A2V3PJ15"/>
<accession>A0A2V3PJ15</accession>
<evidence type="ECO:0000256" key="5">
    <source>
        <dbReference type="ARBA" id="ARBA00023237"/>
    </source>
</evidence>
<gene>
    <name evidence="7" type="ORF">CLV62_1711</name>
</gene>
<dbReference type="EMBL" id="QICL01000071">
    <property type="protein sequence ID" value="PXV55995.1"/>
    <property type="molecule type" value="Genomic_DNA"/>
</dbReference>
<dbReference type="InterPro" id="IPR011990">
    <property type="entry name" value="TPR-like_helical_dom_sf"/>
</dbReference>
<evidence type="ECO:0000256" key="2">
    <source>
        <dbReference type="ARBA" id="ARBA00006275"/>
    </source>
</evidence>